<dbReference type="EMBL" id="LR798282">
    <property type="protein sequence ID" value="CAB5220309.1"/>
    <property type="molecule type" value="Genomic_DNA"/>
</dbReference>
<protein>
    <submittedName>
        <fullName evidence="2">Uncharacterized protein</fullName>
    </submittedName>
</protein>
<organism evidence="2">
    <name type="scientific">uncultured Caudovirales phage</name>
    <dbReference type="NCBI Taxonomy" id="2100421"/>
    <lineage>
        <taxon>Viruses</taxon>
        <taxon>Duplodnaviria</taxon>
        <taxon>Heunggongvirae</taxon>
        <taxon>Uroviricota</taxon>
        <taxon>Caudoviricetes</taxon>
        <taxon>Peduoviridae</taxon>
        <taxon>Maltschvirus</taxon>
        <taxon>Maltschvirus maltsch</taxon>
    </lineage>
</organism>
<accession>A0A6J7WQL4</accession>
<name>A0A6J7WQL4_9CAUD</name>
<evidence type="ECO:0000256" key="1">
    <source>
        <dbReference type="SAM" id="Coils"/>
    </source>
</evidence>
<feature type="coiled-coil region" evidence="1">
    <location>
        <begin position="4"/>
        <end position="32"/>
    </location>
</feature>
<evidence type="ECO:0000313" key="2">
    <source>
        <dbReference type="EMBL" id="CAB5220309.1"/>
    </source>
</evidence>
<sequence length="75" mass="8760">MSEIEEWKKAKREALALHVKKEQEKLKEVTDKYLVMGKFVSPDVIAGKSFDYVIVDEPFKLDVEPKKSVGFWEDE</sequence>
<gene>
    <name evidence="2" type="ORF">UFOVP235_34</name>
</gene>
<reference evidence="2" key="1">
    <citation type="submission" date="2020-05" db="EMBL/GenBank/DDBJ databases">
        <authorList>
            <person name="Chiriac C."/>
            <person name="Salcher M."/>
            <person name="Ghai R."/>
            <person name="Kavagutti S V."/>
        </authorList>
    </citation>
    <scope>NUCLEOTIDE SEQUENCE</scope>
</reference>
<proteinExistence type="predicted"/>
<keyword evidence="1" id="KW-0175">Coiled coil</keyword>